<dbReference type="Pfam" id="PF13231">
    <property type="entry name" value="PMT_2"/>
    <property type="match status" value="1"/>
</dbReference>
<evidence type="ECO:0000256" key="5">
    <source>
        <dbReference type="ARBA" id="ARBA00022692"/>
    </source>
</evidence>
<keyword evidence="11" id="KW-1185">Reference proteome</keyword>
<feature type="transmembrane region" description="Helical" evidence="8">
    <location>
        <begin position="202"/>
        <end position="222"/>
    </location>
</feature>
<sequence>MDGTHTPLRPAQEHRRRTDVPVFLAMGTLALVLTVTSWEYGYHRDELYFRMLEPAWGYVDQPPFTPLVVQFLSGIVDEVWFIRIPATLAAAASVLVVALITRELGGGKNAQTLCAWAFAFASMPLLMGHVMLTASFDLFMWPAVCLLILRAILRGEDRWWFAAGILVGLSMYNKLLIAGLLISLALGLLVAGPRRMLWSKGALGAAVVALVIGSPNLIYQAVNDWPQLAMGAALTENNAGEVRVLMWPFLFLLLGPPLVPVWVAGLVALFRRPQWRKARFLAAAFPFLLVFAFAAGGQIYYPYGLLAVLFAAGCVPVAEFFRGRPGWRAWAVAAVVVNSVVSAVIALPLLPVSVLGNSPVPDINQLAADQVGWHTYVERIAEVYGQQPEAAVIITSNYGEAGAMARYGPELGLPMPYSGHNQLYFEGVPPDGTTTAVIVGGQIRTVAQQFELCETAATLDNGVGVDNEEQGQPITVCTGPLAPWSELWPAFRHFD</sequence>
<proteinExistence type="predicted"/>
<feature type="transmembrane region" description="Helical" evidence="8">
    <location>
        <begin position="113"/>
        <end position="139"/>
    </location>
</feature>
<comment type="caution">
    <text evidence="10">The sequence shown here is derived from an EMBL/GenBank/DDBJ whole genome shotgun (WGS) entry which is preliminary data.</text>
</comment>
<keyword evidence="3" id="KW-0328">Glycosyltransferase</keyword>
<dbReference type="PANTHER" id="PTHR33908">
    <property type="entry name" value="MANNOSYLTRANSFERASE YKCB-RELATED"/>
    <property type="match status" value="1"/>
</dbReference>
<feature type="domain" description="Glycosyltransferase RgtA/B/C/D-like" evidence="9">
    <location>
        <begin position="60"/>
        <end position="219"/>
    </location>
</feature>
<comment type="subcellular location">
    <subcellularLocation>
        <location evidence="1">Cell membrane</location>
        <topology evidence="1">Multi-pass membrane protein</topology>
    </subcellularLocation>
</comment>
<dbReference type="Proteomes" id="UP000547458">
    <property type="component" value="Unassembled WGS sequence"/>
</dbReference>
<keyword evidence="4 10" id="KW-0808">Transferase</keyword>
<name>A0A846RLE6_9MICC</name>
<feature type="transmembrane region" description="Helical" evidence="8">
    <location>
        <begin position="159"/>
        <end position="190"/>
    </location>
</feature>
<dbReference type="RefSeq" id="WP_167990473.1">
    <property type="nucleotide sequence ID" value="NZ_JAATJL010000001.1"/>
</dbReference>
<evidence type="ECO:0000259" key="9">
    <source>
        <dbReference type="Pfam" id="PF13231"/>
    </source>
</evidence>
<keyword evidence="5 8" id="KW-0812">Transmembrane</keyword>
<evidence type="ECO:0000256" key="1">
    <source>
        <dbReference type="ARBA" id="ARBA00004651"/>
    </source>
</evidence>
<evidence type="ECO:0000313" key="10">
    <source>
        <dbReference type="EMBL" id="NJC21104.1"/>
    </source>
</evidence>
<dbReference type="GO" id="GO:0016763">
    <property type="term" value="F:pentosyltransferase activity"/>
    <property type="evidence" value="ECO:0007669"/>
    <property type="project" value="TreeGrafter"/>
</dbReference>
<keyword evidence="2" id="KW-1003">Cell membrane</keyword>
<evidence type="ECO:0000256" key="3">
    <source>
        <dbReference type="ARBA" id="ARBA00022676"/>
    </source>
</evidence>
<protein>
    <submittedName>
        <fullName evidence="10">4-amino-4-deoxy-L-arabinose transferase-like glycosyltransferase</fullName>
    </submittedName>
</protein>
<accession>A0A846RLE6</accession>
<organism evidence="10 11">
    <name type="scientific">Arthrobacter pigmenti</name>
    <dbReference type="NCBI Taxonomy" id="271432"/>
    <lineage>
        <taxon>Bacteria</taxon>
        <taxon>Bacillati</taxon>
        <taxon>Actinomycetota</taxon>
        <taxon>Actinomycetes</taxon>
        <taxon>Micrococcales</taxon>
        <taxon>Micrococcaceae</taxon>
        <taxon>Arthrobacter</taxon>
    </lineage>
</organism>
<dbReference type="AlphaFoldDB" id="A0A846RLE6"/>
<dbReference type="InterPro" id="IPR050297">
    <property type="entry name" value="LipidA_mod_glycosyltrf_83"/>
</dbReference>
<dbReference type="GO" id="GO:0009103">
    <property type="term" value="P:lipopolysaccharide biosynthetic process"/>
    <property type="evidence" value="ECO:0007669"/>
    <property type="project" value="UniProtKB-ARBA"/>
</dbReference>
<evidence type="ECO:0000256" key="4">
    <source>
        <dbReference type="ARBA" id="ARBA00022679"/>
    </source>
</evidence>
<feature type="transmembrane region" description="Helical" evidence="8">
    <location>
        <begin position="20"/>
        <end position="38"/>
    </location>
</feature>
<feature type="transmembrane region" description="Helical" evidence="8">
    <location>
        <begin position="280"/>
        <end position="297"/>
    </location>
</feature>
<evidence type="ECO:0000256" key="7">
    <source>
        <dbReference type="ARBA" id="ARBA00023136"/>
    </source>
</evidence>
<evidence type="ECO:0000256" key="8">
    <source>
        <dbReference type="SAM" id="Phobius"/>
    </source>
</evidence>
<evidence type="ECO:0000313" key="11">
    <source>
        <dbReference type="Proteomes" id="UP000547458"/>
    </source>
</evidence>
<evidence type="ECO:0000256" key="2">
    <source>
        <dbReference type="ARBA" id="ARBA00022475"/>
    </source>
</evidence>
<dbReference type="GO" id="GO:0005886">
    <property type="term" value="C:plasma membrane"/>
    <property type="evidence" value="ECO:0007669"/>
    <property type="project" value="UniProtKB-SubCell"/>
</dbReference>
<feature type="transmembrane region" description="Helical" evidence="8">
    <location>
        <begin position="303"/>
        <end position="322"/>
    </location>
</feature>
<dbReference type="EMBL" id="JAATJL010000001">
    <property type="protein sequence ID" value="NJC21104.1"/>
    <property type="molecule type" value="Genomic_DNA"/>
</dbReference>
<evidence type="ECO:0000256" key="6">
    <source>
        <dbReference type="ARBA" id="ARBA00022989"/>
    </source>
</evidence>
<dbReference type="PANTHER" id="PTHR33908:SF11">
    <property type="entry name" value="MEMBRANE PROTEIN"/>
    <property type="match status" value="1"/>
</dbReference>
<gene>
    <name evidence="10" type="ORF">BJ994_000180</name>
</gene>
<reference evidence="10 11" key="1">
    <citation type="submission" date="2020-03" db="EMBL/GenBank/DDBJ databases">
        <title>Sequencing the genomes of 1000 actinobacteria strains.</title>
        <authorList>
            <person name="Klenk H.-P."/>
        </authorList>
    </citation>
    <scope>NUCLEOTIDE SEQUENCE [LARGE SCALE GENOMIC DNA]</scope>
    <source>
        <strain evidence="10 11">DSM 16403</strain>
    </source>
</reference>
<feature type="transmembrane region" description="Helical" evidence="8">
    <location>
        <begin position="245"/>
        <end position="268"/>
    </location>
</feature>
<feature type="transmembrane region" description="Helical" evidence="8">
    <location>
        <begin position="329"/>
        <end position="350"/>
    </location>
</feature>
<dbReference type="InterPro" id="IPR038731">
    <property type="entry name" value="RgtA/B/C-like"/>
</dbReference>
<feature type="transmembrane region" description="Helical" evidence="8">
    <location>
        <begin position="80"/>
        <end position="101"/>
    </location>
</feature>
<keyword evidence="7 8" id="KW-0472">Membrane</keyword>
<keyword evidence="6 8" id="KW-1133">Transmembrane helix</keyword>